<dbReference type="Proteomes" id="UP000185984">
    <property type="component" value="Unassembled WGS sequence"/>
</dbReference>
<gene>
    <name evidence="1" type="ORF">NIES1031_21055</name>
</gene>
<keyword evidence="2" id="KW-1185">Reference proteome</keyword>
<dbReference type="OrthoDB" id="417276at2"/>
<name>A0A1U7HED5_9CHRO</name>
<dbReference type="EMBL" id="MRCC01000023">
    <property type="protein sequence ID" value="OKH21962.1"/>
    <property type="molecule type" value="Genomic_DNA"/>
</dbReference>
<dbReference type="STRING" id="247279.NIES1031_21055"/>
<evidence type="ECO:0000313" key="1">
    <source>
        <dbReference type="EMBL" id="OKH21962.1"/>
    </source>
</evidence>
<comment type="caution">
    <text evidence="1">The sequence shown here is derived from an EMBL/GenBank/DDBJ whole genome shotgun (WGS) entry which is preliminary data.</text>
</comment>
<sequence>MQTLAQVFEEDNLMIKWTEDLTQSWRSRLCLELQQHPEVIQASIVRWLIGNDIERIETLLPHELELVQQGMEYRYRILLHRYLGQSPERAYRNLTTRLSSLVILRNKIHTWVSLSRDRATTVLDVLQEVIQELLQSDRYMQQQMNWIAQCTEDAKLRNALLFASLEEYSLRRIRNQPLIVYRFVNYLRRASRGGLTQVPAQDLVKLVSEDFCAEDNDELISLFDTQAIAQYQDRQTHIEQQALRTKVQKEFEAYLSQKLGITALKWLQLYLQGKSQEVIARCLNLQVKEVYRLREKITYHAVRVFAAKEQTELVGNWLETSLQEHSFGLTPQQWQSYWAKLTPTQCQLIELLRDGKETTTIAQLMHLQTHQVVGEWIKLYLVAQTMRTQG</sequence>
<dbReference type="AlphaFoldDB" id="A0A1U7HED5"/>
<organism evidence="1 2">
    <name type="scientific">Chroogloeocystis siderophila 5.2 s.c.1</name>
    <dbReference type="NCBI Taxonomy" id="247279"/>
    <lineage>
        <taxon>Bacteria</taxon>
        <taxon>Bacillati</taxon>
        <taxon>Cyanobacteriota</taxon>
        <taxon>Cyanophyceae</taxon>
        <taxon>Oscillatoriophycideae</taxon>
        <taxon>Chroococcales</taxon>
        <taxon>Chroococcaceae</taxon>
        <taxon>Chroogloeocystis</taxon>
    </lineage>
</organism>
<dbReference type="InterPro" id="IPR048033">
    <property type="entry name" value="HetZ-rel_2"/>
</dbReference>
<dbReference type="RefSeq" id="WP_073551410.1">
    <property type="nucleotide sequence ID" value="NZ_CAWMVK010000016.1"/>
</dbReference>
<proteinExistence type="predicted"/>
<evidence type="ECO:0008006" key="3">
    <source>
        <dbReference type="Google" id="ProtNLM"/>
    </source>
</evidence>
<reference evidence="1 2" key="1">
    <citation type="submission" date="2016-11" db="EMBL/GenBank/DDBJ databases">
        <title>Draft Genome Sequences of Nine Cyanobacterial Strains from Diverse Habitats.</title>
        <authorList>
            <person name="Zhu T."/>
            <person name="Hou S."/>
            <person name="Lu X."/>
            <person name="Hess W.R."/>
        </authorList>
    </citation>
    <scope>NUCLEOTIDE SEQUENCE [LARGE SCALE GENOMIC DNA]</scope>
    <source>
        <strain evidence="1 2">5.2 s.c.1</strain>
    </source>
</reference>
<dbReference type="NCBIfam" id="NF037965">
    <property type="entry name" value="HetZ_rel_2"/>
    <property type="match status" value="1"/>
</dbReference>
<evidence type="ECO:0000313" key="2">
    <source>
        <dbReference type="Proteomes" id="UP000185984"/>
    </source>
</evidence>
<accession>A0A1U7HED5</accession>
<protein>
    <recommendedName>
        <fullName evidence="3">HetZ-related protein 2</fullName>
    </recommendedName>
</protein>